<feature type="compositionally biased region" description="Polar residues" evidence="4">
    <location>
        <begin position="53"/>
        <end position="78"/>
    </location>
</feature>
<dbReference type="InterPro" id="IPR016190">
    <property type="entry name" value="Transl_init_fac_IF2/IF5_Zn-bd"/>
</dbReference>
<comment type="similarity">
    <text evidence="1">Belongs to the eIF-2-beta/eIF-5 family.</text>
</comment>
<evidence type="ECO:0000256" key="3">
    <source>
        <dbReference type="ARBA" id="ARBA00022917"/>
    </source>
</evidence>
<keyword evidence="2" id="KW-0396">Initiation factor</keyword>
<sequence>MSDDEDFDFSSKKKKVVKKVTISVISVIATIPRDNEEDNDSISSNDEEEPTKTDITPTKADITTNTTPHQPSSTSIVDNSTTSSYTYEFLLERVFEMVNLNKKVAEAKFRLKPPRVEKEGTKKTQWKNFTEMCVIMNRPKDHVQQYVLAELGCPGSINGAGGLIIKGKFIEENICSVVKHYLEEYVFCHSCKSGNTNLLKQERLFFLSCSSCSSRITVATLQKPGSIKKKFEITEDKN</sequence>
<dbReference type="InterPro" id="IPR045196">
    <property type="entry name" value="IF2/IF5"/>
</dbReference>
<feature type="domain" description="Translation initiation factor IF2/IF5" evidence="5">
    <location>
        <begin position="106"/>
        <end position="215"/>
    </location>
</feature>
<dbReference type="SUPFAM" id="SSF100966">
    <property type="entry name" value="Translation initiation factor 2 beta, aIF2beta, N-terminal domain"/>
    <property type="match status" value="1"/>
</dbReference>
<dbReference type="Gene3D" id="3.30.30.170">
    <property type="match status" value="1"/>
</dbReference>
<dbReference type="GO" id="GO:0001731">
    <property type="term" value="P:formation of translation preinitiation complex"/>
    <property type="evidence" value="ECO:0007669"/>
    <property type="project" value="TreeGrafter"/>
</dbReference>
<dbReference type="InterPro" id="IPR002735">
    <property type="entry name" value="Transl_init_fac_IF2/IF5_dom"/>
</dbReference>
<accession>A0A6C0JUZ6</accession>
<evidence type="ECO:0000259" key="5">
    <source>
        <dbReference type="SMART" id="SM00653"/>
    </source>
</evidence>
<reference evidence="6" key="1">
    <citation type="journal article" date="2020" name="Nature">
        <title>Giant virus diversity and host interactions through global metagenomics.</title>
        <authorList>
            <person name="Schulz F."/>
            <person name="Roux S."/>
            <person name="Paez-Espino D."/>
            <person name="Jungbluth S."/>
            <person name="Walsh D.A."/>
            <person name="Denef V.J."/>
            <person name="McMahon K.D."/>
            <person name="Konstantinidis K.T."/>
            <person name="Eloe-Fadrosh E.A."/>
            <person name="Kyrpides N.C."/>
            <person name="Woyke T."/>
        </authorList>
    </citation>
    <scope>NUCLEOTIDE SEQUENCE</scope>
    <source>
        <strain evidence="6">GVMAG-S-1062768-28</strain>
    </source>
</reference>
<organism evidence="6">
    <name type="scientific">viral metagenome</name>
    <dbReference type="NCBI Taxonomy" id="1070528"/>
    <lineage>
        <taxon>unclassified sequences</taxon>
        <taxon>metagenomes</taxon>
        <taxon>organismal metagenomes</taxon>
    </lineage>
</organism>
<name>A0A6C0JUZ6_9ZZZZ</name>
<dbReference type="FunFam" id="3.30.30.170:FF:000001">
    <property type="entry name" value="Eukaryotic translation initiation factor 2 subunit"/>
    <property type="match status" value="1"/>
</dbReference>
<dbReference type="PANTHER" id="PTHR23001:SF3">
    <property type="entry name" value="EUKARYOTIC TRANSLATION INITIATION FACTOR 2 SUBUNIT 2"/>
    <property type="match status" value="1"/>
</dbReference>
<evidence type="ECO:0000256" key="1">
    <source>
        <dbReference type="ARBA" id="ARBA00010397"/>
    </source>
</evidence>
<dbReference type="AlphaFoldDB" id="A0A6C0JUZ6"/>
<dbReference type="PANTHER" id="PTHR23001">
    <property type="entry name" value="EUKARYOTIC TRANSLATION INITIATION FACTOR"/>
    <property type="match status" value="1"/>
</dbReference>
<feature type="region of interest" description="Disordered" evidence="4">
    <location>
        <begin position="30"/>
        <end position="78"/>
    </location>
</feature>
<dbReference type="EMBL" id="MN740695">
    <property type="protein sequence ID" value="QHU08227.1"/>
    <property type="molecule type" value="Genomic_DNA"/>
</dbReference>
<dbReference type="GO" id="GO:0003743">
    <property type="term" value="F:translation initiation factor activity"/>
    <property type="evidence" value="ECO:0007669"/>
    <property type="project" value="UniProtKB-KW"/>
</dbReference>
<evidence type="ECO:0000256" key="4">
    <source>
        <dbReference type="SAM" id="MobiDB-lite"/>
    </source>
</evidence>
<evidence type="ECO:0000313" key="6">
    <source>
        <dbReference type="EMBL" id="QHU08227.1"/>
    </source>
</evidence>
<dbReference type="SUPFAM" id="SSF75689">
    <property type="entry name" value="Zinc-binding domain of translation initiation factor 2 beta"/>
    <property type="match status" value="1"/>
</dbReference>
<dbReference type="GO" id="GO:0031369">
    <property type="term" value="F:translation initiation factor binding"/>
    <property type="evidence" value="ECO:0007669"/>
    <property type="project" value="TreeGrafter"/>
</dbReference>
<dbReference type="InterPro" id="IPR016189">
    <property type="entry name" value="Transl_init_fac_IF2/IF5_N"/>
</dbReference>
<dbReference type="Pfam" id="PF01873">
    <property type="entry name" value="eIF-5_eIF-2B"/>
    <property type="match status" value="1"/>
</dbReference>
<dbReference type="GO" id="GO:0005850">
    <property type="term" value="C:eukaryotic translation initiation factor 2 complex"/>
    <property type="evidence" value="ECO:0007669"/>
    <property type="project" value="TreeGrafter"/>
</dbReference>
<dbReference type="SMART" id="SM00653">
    <property type="entry name" value="eIF2B_5"/>
    <property type="match status" value="1"/>
</dbReference>
<proteinExistence type="inferred from homology"/>
<protein>
    <recommendedName>
        <fullName evidence="5">Translation initiation factor IF2/IF5 domain-containing protein</fullName>
    </recommendedName>
</protein>
<evidence type="ECO:0000256" key="2">
    <source>
        <dbReference type="ARBA" id="ARBA00022540"/>
    </source>
</evidence>
<keyword evidence="3" id="KW-0648">Protein biosynthesis</keyword>
<dbReference type="GO" id="GO:0003729">
    <property type="term" value="F:mRNA binding"/>
    <property type="evidence" value="ECO:0007669"/>
    <property type="project" value="TreeGrafter"/>
</dbReference>
<feature type="compositionally biased region" description="Acidic residues" evidence="4">
    <location>
        <begin position="35"/>
        <end position="49"/>
    </location>
</feature>